<reference evidence="1 2" key="1">
    <citation type="submission" date="2024-07" db="EMBL/GenBank/DDBJ databases">
        <title>Section-level genome sequencing and comparative genomics of Aspergillus sections Usti and Cavernicolus.</title>
        <authorList>
            <consortium name="Lawrence Berkeley National Laboratory"/>
            <person name="Nybo J.L."/>
            <person name="Vesth T.C."/>
            <person name="Theobald S."/>
            <person name="Frisvad J.C."/>
            <person name="Larsen T.O."/>
            <person name="Kjaerboelling I."/>
            <person name="Rothschild-Mancinelli K."/>
            <person name="Lyhne E.K."/>
            <person name="Kogle M.E."/>
            <person name="Barry K."/>
            <person name="Clum A."/>
            <person name="Na H."/>
            <person name="Ledsgaard L."/>
            <person name="Lin J."/>
            <person name="Lipzen A."/>
            <person name="Kuo A."/>
            <person name="Riley R."/>
            <person name="Mondo S."/>
            <person name="Labutti K."/>
            <person name="Haridas S."/>
            <person name="Pangalinan J."/>
            <person name="Salamov A.A."/>
            <person name="Simmons B.A."/>
            <person name="Magnuson J.K."/>
            <person name="Chen J."/>
            <person name="Drula E."/>
            <person name="Henrissat B."/>
            <person name="Wiebenga A."/>
            <person name="Lubbers R.J."/>
            <person name="Gomes A.C."/>
            <person name="Makela M.R."/>
            <person name="Stajich J."/>
            <person name="Grigoriev I.V."/>
            <person name="Mortensen U.H."/>
            <person name="De Vries R.P."/>
            <person name="Baker S.E."/>
            <person name="Andersen M.R."/>
        </authorList>
    </citation>
    <scope>NUCLEOTIDE SEQUENCE [LARGE SCALE GENOMIC DNA]</scope>
    <source>
        <strain evidence="1 2">CBS 588.65</strain>
    </source>
</reference>
<comment type="caution">
    <text evidence="1">The sequence shown here is derived from an EMBL/GenBank/DDBJ whole genome shotgun (WGS) entry which is preliminary data.</text>
</comment>
<sequence>MFSLIDTENRSDDHWINIIGQDRHTLRIKSDVLLEIAVFMVKMIRAFRARQNSRRLQIRCGESDSNADSDFQAGAAAWTQGCNASNTFMSADLNGADLCNSGPIRSRSSAVLCVERMLAVSSRGRNWIALHDLDGTAEFGQEPLSGLRGFQS</sequence>
<protein>
    <submittedName>
        <fullName evidence="1">Uncharacterized protein</fullName>
    </submittedName>
</protein>
<organism evidence="1 2">
    <name type="scientific">Aspergillus granulosus</name>
    <dbReference type="NCBI Taxonomy" id="176169"/>
    <lineage>
        <taxon>Eukaryota</taxon>
        <taxon>Fungi</taxon>
        <taxon>Dikarya</taxon>
        <taxon>Ascomycota</taxon>
        <taxon>Pezizomycotina</taxon>
        <taxon>Eurotiomycetes</taxon>
        <taxon>Eurotiomycetidae</taxon>
        <taxon>Eurotiales</taxon>
        <taxon>Aspergillaceae</taxon>
        <taxon>Aspergillus</taxon>
        <taxon>Aspergillus subgen. Nidulantes</taxon>
    </lineage>
</organism>
<accession>A0ABR4H306</accession>
<dbReference type="Proteomes" id="UP001610334">
    <property type="component" value="Unassembled WGS sequence"/>
</dbReference>
<name>A0ABR4H306_9EURO</name>
<keyword evidence="2" id="KW-1185">Reference proteome</keyword>
<gene>
    <name evidence="1" type="ORF">BJX63DRAFT_347166</name>
</gene>
<evidence type="ECO:0000313" key="2">
    <source>
        <dbReference type="Proteomes" id="UP001610334"/>
    </source>
</evidence>
<proteinExistence type="predicted"/>
<dbReference type="EMBL" id="JBFXLT010000084">
    <property type="protein sequence ID" value="KAL2809685.1"/>
    <property type="molecule type" value="Genomic_DNA"/>
</dbReference>
<evidence type="ECO:0000313" key="1">
    <source>
        <dbReference type="EMBL" id="KAL2809685.1"/>
    </source>
</evidence>